<feature type="transmembrane region" description="Helical" evidence="14">
    <location>
        <begin position="158"/>
        <end position="177"/>
    </location>
</feature>
<feature type="transmembrane region" description="Helical" evidence="14">
    <location>
        <begin position="447"/>
        <end position="466"/>
    </location>
</feature>
<feature type="transmembrane region" description="Helical" evidence="14">
    <location>
        <begin position="277"/>
        <end position="297"/>
    </location>
</feature>
<protein>
    <recommendedName>
        <fullName evidence="12">Ascorbate-specific PTS system EIIC component</fullName>
    </recommendedName>
    <alternativeName>
        <fullName evidence="13">Ascorbate-specific permease IIC component UlaA</fullName>
    </alternativeName>
</protein>
<dbReference type="InterPro" id="IPR004703">
    <property type="entry name" value="PTS_sugar-sp_permease"/>
</dbReference>
<keyword evidence="9 14" id="KW-0472">Membrane</keyword>
<dbReference type="Proteomes" id="UP000284178">
    <property type="component" value="Unassembled WGS sequence"/>
</dbReference>
<sequence>MGFLELIWAYFVNNFLTQPAYFIGLLVIIGYMLMKKPFHESCAGFIKAVVGYKILTVGSGGLSSTFKPIIAALQDKFNLSAIVLDTYMGQAAAQSALEAAGKSFSQAMLLLLFAFVFNLLLVKFQKYTKMRAVFTTGHIQTQQATIAFWFIFTCFPQLGDWPLMLIMSVLLGLYWAVGSNLTVEVAQNLTDGAGFCVAHQQMFGIAIWSAIGYKFFKGKDGKVKRLEDYELPGWLSIFNEDMVSTALLMTLFFAVILLVLGKDYLVSAGMLGEGKSFLFYILDTSLAFAVYLSILKLGVRTFVGELTASFQGIQSKLLPGAIVGVDCAAGYGFGSENAVTFGFMFGALGQFLAIIGLILFKSPVLAIAGFVPVFFDNATIAIYVNAKAGAKAAMVTTFFSGILQVVCSVIAAMAFTYNGIGVVEFGGYMAMFDWAVIWPIFTFIMKYLSYIGVAIVILVLVMIPQLQYKKDPEGYFLCVSDYEAYKEHMKKKEAAAL</sequence>
<comment type="caution">
    <text evidence="15">The sequence shown here is derived from an EMBL/GenBank/DDBJ whole genome shotgun (WGS) entry which is preliminary data.</text>
</comment>
<proteinExistence type="inferred from homology"/>
<dbReference type="AlphaFoldDB" id="A0A412FN39"/>
<gene>
    <name evidence="15" type="ORF">DWY25_14865</name>
</gene>
<feature type="transmembrane region" description="Helical" evidence="14">
    <location>
        <begin position="246"/>
        <end position="265"/>
    </location>
</feature>
<dbReference type="GO" id="GO:0005886">
    <property type="term" value="C:plasma membrane"/>
    <property type="evidence" value="ECO:0007669"/>
    <property type="project" value="UniProtKB-SubCell"/>
</dbReference>
<keyword evidence="8 14" id="KW-1133">Transmembrane helix</keyword>
<keyword evidence="16" id="KW-1185">Reference proteome</keyword>
<evidence type="ECO:0000256" key="13">
    <source>
        <dbReference type="ARBA" id="ARBA00042859"/>
    </source>
</evidence>
<evidence type="ECO:0000256" key="6">
    <source>
        <dbReference type="ARBA" id="ARBA00022683"/>
    </source>
</evidence>
<dbReference type="EMBL" id="QRUP01000023">
    <property type="protein sequence ID" value="RGR69577.1"/>
    <property type="molecule type" value="Genomic_DNA"/>
</dbReference>
<keyword evidence="6" id="KW-0598">Phosphotransferase system</keyword>
<keyword evidence="7 14" id="KW-0812">Transmembrane</keyword>
<evidence type="ECO:0000313" key="16">
    <source>
        <dbReference type="Proteomes" id="UP000284178"/>
    </source>
</evidence>
<dbReference type="InterPro" id="IPR051562">
    <property type="entry name" value="Ascorbate-PTS_EIIC"/>
</dbReference>
<evidence type="ECO:0000256" key="10">
    <source>
        <dbReference type="ARBA" id="ARBA00037387"/>
    </source>
</evidence>
<evidence type="ECO:0000256" key="2">
    <source>
        <dbReference type="ARBA" id="ARBA00011738"/>
    </source>
</evidence>
<evidence type="ECO:0000313" key="15">
    <source>
        <dbReference type="EMBL" id="RGR69577.1"/>
    </source>
</evidence>
<dbReference type="PANTHER" id="PTHR33843:SF4">
    <property type="entry name" value="ASCORBATE-SPECIFIC PTS SYSTEM EIIC COMPONENT"/>
    <property type="match status" value="1"/>
</dbReference>
<feature type="transmembrane region" description="Helical" evidence="14">
    <location>
        <begin position="367"/>
        <end position="386"/>
    </location>
</feature>
<dbReference type="GO" id="GO:0009401">
    <property type="term" value="P:phosphoenolpyruvate-dependent sugar phosphotransferase system"/>
    <property type="evidence" value="ECO:0007669"/>
    <property type="project" value="UniProtKB-KW"/>
</dbReference>
<comment type="subcellular location">
    <subcellularLocation>
        <location evidence="1">Cell membrane</location>
        <topology evidence="1">Multi-pass membrane protein</topology>
    </subcellularLocation>
</comment>
<evidence type="ECO:0000256" key="7">
    <source>
        <dbReference type="ARBA" id="ARBA00022692"/>
    </source>
</evidence>
<dbReference type="GeneID" id="83016682"/>
<feature type="transmembrane region" description="Helical" evidence="14">
    <location>
        <begin position="392"/>
        <end position="415"/>
    </location>
</feature>
<reference evidence="15 16" key="1">
    <citation type="submission" date="2018-08" db="EMBL/GenBank/DDBJ databases">
        <title>A genome reference for cultivated species of the human gut microbiota.</title>
        <authorList>
            <person name="Zou Y."/>
            <person name="Xue W."/>
            <person name="Luo G."/>
        </authorList>
    </citation>
    <scope>NUCLEOTIDE SEQUENCE [LARGE SCALE GENOMIC DNA]</scope>
    <source>
        <strain evidence="15 16">AF24-29</strain>
    </source>
</reference>
<evidence type="ECO:0000256" key="1">
    <source>
        <dbReference type="ARBA" id="ARBA00004651"/>
    </source>
</evidence>
<evidence type="ECO:0000256" key="8">
    <source>
        <dbReference type="ARBA" id="ARBA00022989"/>
    </source>
</evidence>
<accession>A0A412FN39</accession>
<dbReference type="Pfam" id="PF03611">
    <property type="entry name" value="EIIC-GAT"/>
    <property type="match status" value="1"/>
</dbReference>
<name>A0A412FN39_9FIRM</name>
<organism evidence="15 16">
    <name type="scientific">Holdemania filiformis</name>
    <dbReference type="NCBI Taxonomy" id="61171"/>
    <lineage>
        <taxon>Bacteria</taxon>
        <taxon>Bacillati</taxon>
        <taxon>Bacillota</taxon>
        <taxon>Erysipelotrichia</taxon>
        <taxon>Erysipelotrichales</taxon>
        <taxon>Erysipelotrichaceae</taxon>
        <taxon>Holdemania</taxon>
    </lineage>
</organism>
<feature type="transmembrane region" description="Helical" evidence="14">
    <location>
        <begin position="340"/>
        <end position="360"/>
    </location>
</feature>
<evidence type="ECO:0000256" key="12">
    <source>
        <dbReference type="ARBA" id="ARBA00039702"/>
    </source>
</evidence>
<evidence type="ECO:0000256" key="5">
    <source>
        <dbReference type="ARBA" id="ARBA00022597"/>
    </source>
</evidence>
<evidence type="ECO:0000256" key="4">
    <source>
        <dbReference type="ARBA" id="ARBA00022475"/>
    </source>
</evidence>
<evidence type="ECO:0000256" key="11">
    <source>
        <dbReference type="ARBA" id="ARBA00038218"/>
    </source>
</evidence>
<feature type="transmembrane region" description="Helical" evidence="14">
    <location>
        <begin position="197"/>
        <end position="216"/>
    </location>
</feature>
<evidence type="ECO:0000256" key="14">
    <source>
        <dbReference type="SAM" id="Phobius"/>
    </source>
</evidence>
<evidence type="ECO:0000256" key="3">
    <source>
        <dbReference type="ARBA" id="ARBA00022448"/>
    </source>
</evidence>
<comment type="similarity">
    <text evidence="11">Belongs to the UlaA family.</text>
</comment>
<feature type="transmembrane region" description="Helical" evidence="14">
    <location>
        <begin position="6"/>
        <end position="33"/>
    </location>
</feature>
<dbReference type="NCBIfam" id="NF006923">
    <property type="entry name" value="PRK09410.2-1"/>
    <property type="match status" value="1"/>
</dbReference>
<comment type="subunit">
    <text evidence="2">Homodimer.</text>
</comment>
<keyword evidence="5" id="KW-0762">Sugar transport</keyword>
<comment type="function">
    <text evidence="10">The phosphoenolpyruvate-dependent sugar phosphotransferase system (sugar PTS), a major carbohydrate active transport system, catalyzes the phosphorylation of incoming sugar substrates concomitantly with their translocation across the cell membrane. The enzyme II UlaABC PTS system is involved in ascorbate transport.</text>
</comment>
<dbReference type="PANTHER" id="PTHR33843">
    <property type="entry name" value="ASCORBATE-SPECIFIC PTS SYSTEM EIIC COMPONENT"/>
    <property type="match status" value="1"/>
</dbReference>
<keyword evidence="4" id="KW-1003">Cell membrane</keyword>
<keyword evidence="3" id="KW-0813">Transport</keyword>
<evidence type="ECO:0000256" key="9">
    <source>
        <dbReference type="ARBA" id="ARBA00023136"/>
    </source>
</evidence>
<feature type="transmembrane region" description="Helical" evidence="14">
    <location>
        <begin position="104"/>
        <end position="122"/>
    </location>
</feature>
<dbReference type="RefSeq" id="WP_006058194.1">
    <property type="nucleotide sequence ID" value="NZ_CABJCV010000023.1"/>
</dbReference>